<dbReference type="PANTHER" id="PTHR24159:SF5">
    <property type="entry name" value="ANK_REP_REGION DOMAIN-CONTAINING PROTEIN"/>
    <property type="match status" value="1"/>
</dbReference>
<dbReference type="EMBL" id="JAPFFF010000004">
    <property type="protein sequence ID" value="KAK8892789.1"/>
    <property type="molecule type" value="Genomic_DNA"/>
</dbReference>
<dbReference type="SUPFAM" id="SSF48403">
    <property type="entry name" value="Ankyrin repeat"/>
    <property type="match status" value="1"/>
</dbReference>
<evidence type="ECO:0000313" key="3">
    <source>
        <dbReference type="Proteomes" id="UP001470230"/>
    </source>
</evidence>
<protein>
    <recommendedName>
        <fullName evidence="4">DUF3447 domain-containing protein</fullName>
    </recommendedName>
</protein>
<name>A0ABR2KNZ3_9EUKA</name>
<accession>A0ABR2KNZ3</accession>
<organism evidence="2 3">
    <name type="scientific">Tritrichomonas musculus</name>
    <dbReference type="NCBI Taxonomy" id="1915356"/>
    <lineage>
        <taxon>Eukaryota</taxon>
        <taxon>Metamonada</taxon>
        <taxon>Parabasalia</taxon>
        <taxon>Tritrichomonadida</taxon>
        <taxon>Tritrichomonadidae</taxon>
        <taxon>Tritrichomonas</taxon>
    </lineage>
</organism>
<evidence type="ECO:0000313" key="2">
    <source>
        <dbReference type="EMBL" id="KAK8892789.1"/>
    </source>
</evidence>
<keyword evidence="1" id="KW-0175">Coiled coil</keyword>
<dbReference type="Proteomes" id="UP001470230">
    <property type="component" value="Unassembled WGS sequence"/>
</dbReference>
<gene>
    <name evidence="2" type="ORF">M9Y10_030032</name>
</gene>
<reference evidence="2 3" key="1">
    <citation type="submission" date="2024-04" db="EMBL/GenBank/DDBJ databases">
        <title>Tritrichomonas musculus Genome.</title>
        <authorList>
            <person name="Alves-Ferreira E."/>
            <person name="Grigg M."/>
            <person name="Lorenzi H."/>
            <person name="Galac M."/>
        </authorList>
    </citation>
    <scope>NUCLEOTIDE SEQUENCE [LARGE SCALE GENOMIC DNA]</scope>
    <source>
        <strain evidence="2 3">EAF2021</strain>
    </source>
</reference>
<dbReference type="PANTHER" id="PTHR24159">
    <property type="match status" value="1"/>
</dbReference>
<keyword evidence="3" id="KW-1185">Reference proteome</keyword>
<comment type="caution">
    <text evidence="2">The sequence shown here is derived from an EMBL/GenBank/DDBJ whole genome shotgun (WGS) entry which is preliminary data.</text>
</comment>
<feature type="coiled-coil region" evidence="1">
    <location>
        <begin position="3"/>
        <end position="30"/>
    </location>
</feature>
<dbReference type="InterPro" id="IPR036770">
    <property type="entry name" value="Ankyrin_rpt-contain_sf"/>
</dbReference>
<sequence>MSIKEYVDKMKNVQKALLEYIEDESNAEENYEIFLNLISEQQIIKDQHELKELLLLICKISDNHNRVNDLINKIERIILHFKNQILNFLTNSEIFGIFENNKRILLFLFQEGIITVDEHISSQIDSEKHVKMNFGLFFAPEIIKFWLKQWKKEGKSEKNIVFYSEMLSKLSNDFYEKRKKGENDDDLCELIRSNKVKEFGVYINLNNVSPQSYIKKSLHETNIFLLNKKITLIEYAAFFGSLEIIKYLKINENVELTSSLWKYAIHSKNSELIKYLEDNKVSPPGNNFDSTLKESIKCHHNDVANYIILNLMEEDENSNENDFKKKLNRFVVKYHNYCFFPENLINKNLLFSFCEFGFYTLVKLYIQQQNIDINAKNISLLTF</sequence>
<evidence type="ECO:0008006" key="4">
    <source>
        <dbReference type="Google" id="ProtNLM"/>
    </source>
</evidence>
<proteinExistence type="predicted"/>
<evidence type="ECO:0000256" key="1">
    <source>
        <dbReference type="SAM" id="Coils"/>
    </source>
</evidence>